<organism evidence="1 5">
    <name type="scientific">Didymodactylos carnosus</name>
    <dbReference type="NCBI Taxonomy" id="1234261"/>
    <lineage>
        <taxon>Eukaryota</taxon>
        <taxon>Metazoa</taxon>
        <taxon>Spiralia</taxon>
        <taxon>Gnathifera</taxon>
        <taxon>Rotifera</taxon>
        <taxon>Eurotatoria</taxon>
        <taxon>Bdelloidea</taxon>
        <taxon>Philodinida</taxon>
        <taxon>Philodinidae</taxon>
        <taxon>Didymodactylos</taxon>
    </lineage>
</organism>
<evidence type="ECO:0000313" key="1">
    <source>
        <dbReference type="EMBL" id="CAF0791165.1"/>
    </source>
</evidence>
<evidence type="ECO:0000313" key="2">
    <source>
        <dbReference type="EMBL" id="CAF1111093.1"/>
    </source>
</evidence>
<dbReference type="Proteomes" id="UP000677228">
    <property type="component" value="Unassembled WGS sequence"/>
</dbReference>
<name>A0A813S272_9BILA</name>
<reference evidence="1" key="1">
    <citation type="submission" date="2021-02" db="EMBL/GenBank/DDBJ databases">
        <authorList>
            <person name="Nowell W R."/>
        </authorList>
    </citation>
    <scope>NUCLEOTIDE SEQUENCE</scope>
</reference>
<accession>A0A813S272</accession>
<dbReference type="AlphaFoldDB" id="A0A813S272"/>
<evidence type="ECO:0000313" key="5">
    <source>
        <dbReference type="Proteomes" id="UP000663829"/>
    </source>
</evidence>
<dbReference type="EMBL" id="CAJNOK010010277">
    <property type="protein sequence ID" value="CAF1111093.1"/>
    <property type="molecule type" value="Genomic_DNA"/>
</dbReference>
<keyword evidence="5" id="KW-1185">Reference proteome</keyword>
<comment type="caution">
    <text evidence="1">The sequence shown here is derived from an EMBL/GenBank/DDBJ whole genome shotgun (WGS) entry which is preliminary data.</text>
</comment>
<protein>
    <submittedName>
        <fullName evidence="1">Uncharacterized protein</fullName>
    </submittedName>
</protein>
<sequence length="263" mass="31105">MNKHDDIDEKMNVDSVATDVIDQTYYVCLDENKQVEQCWIKQSNKRWKPTDCDNGYNYILKPLTNKLNASNLVQLTPVFLTENSNQKLKNKEQVKNRIVKNHGYSANEMLNSPLQNRRINEFMPDEHHQMRLGEEYNFYRRLEKRTLPSIPCPPWCQCKTYKIAKGNDCCKSREKRHMINKFHIDKKTKLQLKLLKLQQQQQKTIQALFARPPSSHFSLPYGDPLSSIELQQRTSYKKQNLKHFIHKPIAINSINPKLSIKYK</sequence>
<dbReference type="EMBL" id="CAJOBC010000351">
    <property type="protein sequence ID" value="CAF3575382.1"/>
    <property type="molecule type" value="Genomic_DNA"/>
</dbReference>
<dbReference type="Proteomes" id="UP000663829">
    <property type="component" value="Unassembled WGS sequence"/>
</dbReference>
<evidence type="ECO:0000313" key="3">
    <source>
        <dbReference type="EMBL" id="CAF3575382.1"/>
    </source>
</evidence>
<gene>
    <name evidence="1" type="ORF">GPM918_LOCUS3007</name>
    <name evidence="2" type="ORF">OVA965_LOCUS19767</name>
    <name evidence="3" type="ORF">SRO942_LOCUS3007</name>
    <name evidence="4" type="ORF">TMI583_LOCUS19926</name>
</gene>
<dbReference type="Proteomes" id="UP000682733">
    <property type="component" value="Unassembled WGS sequence"/>
</dbReference>
<dbReference type="Proteomes" id="UP000681722">
    <property type="component" value="Unassembled WGS sequence"/>
</dbReference>
<dbReference type="EMBL" id="CAJOBA010013289">
    <property type="protein sequence ID" value="CAF3878816.1"/>
    <property type="molecule type" value="Genomic_DNA"/>
</dbReference>
<evidence type="ECO:0000313" key="4">
    <source>
        <dbReference type="EMBL" id="CAF3878816.1"/>
    </source>
</evidence>
<proteinExistence type="predicted"/>
<dbReference type="EMBL" id="CAJNOQ010000351">
    <property type="protein sequence ID" value="CAF0791165.1"/>
    <property type="molecule type" value="Genomic_DNA"/>
</dbReference>